<dbReference type="GO" id="GO:0003735">
    <property type="term" value="F:structural constituent of ribosome"/>
    <property type="evidence" value="ECO:0007669"/>
    <property type="project" value="InterPro"/>
</dbReference>
<dbReference type="PANTHER" id="PTHR36427:SF3">
    <property type="entry name" value="LARGE RIBOSOMAL SUBUNIT PROTEIN UL1M"/>
    <property type="match status" value="1"/>
</dbReference>
<dbReference type="Pfam" id="PF00687">
    <property type="entry name" value="Ribosomal_L1"/>
    <property type="match status" value="1"/>
</dbReference>
<keyword evidence="3 9" id="KW-0699">rRNA-binding</keyword>
<dbReference type="EMBL" id="SOIJ01000049">
    <property type="protein sequence ID" value="TET93960.1"/>
    <property type="molecule type" value="Genomic_DNA"/>
</dbReference>
<dbReference type="CDD" id="cd00403">
    <property type="entry name" value="Ribosomal_L1"/>
    <property type="match status" value="1"/>
</dbReference>
<dbReference type="Proteomes" id="UP000316925">
    <property type="component" value="Unassembled WGS sequence"/>
</dbReference>
<evidence type="ECO:0000256" key="3">
    <source>
        <dbReference type="ARBA" id="ARBA00022730"/>
    </source>
</evidence>
<proteinExistence type="inferred from homology"/>
<dbReference type="InterPro" id="IPR002143">
    <property type="entry name" value="Ribosomal_uL1"/>
</dbReference>
<evidence type="ECO:0000313" key="12">
    <source>
        <dbReference type="Proteomes" id="UP000316925"/>
    </source>
</evidence>
<comment type="caution">
    <text evidence="11">The sequence shown here is derived from an EMBL/GenBank/DDBJ whole genome shotgun (WGS) entry which is preliminary data.</text>
</comment>
<comment type="subunit">
    <text evidence="9">Part of the 50S ribosomal subunit.</text>
</comment>
<gene>
    <name evidence="9" type="primary">rplA</name>
    <name evidence="11" type="ORF">E3J33_00925</name>
</gene>
<dbReference type="NCBIfam" id="TIGR01169">
    <property type="entry name" value="rplA_bact"/>
    <property type="match status" value="1"/>
</dbReference>
<evidence type="ECO:0000256" key="6">
    <source>
        <dbReference type="ARBA" id="ARBA00022980"/>
    </source>
</evidence>
<dbReference type="AlphaFoldDB" id="A0A523YR44"/>
<evidence type="ECO:0000256" key="1">
    <source>
        <dbReference type="ARBA" id="ARBA00010531"/>
    </source>
</evidence>
<name>A0A523YR44_UNCAE</name>
<sequence length="233" mass="25409">MGRRGKRYLLLKKKIDKNKLYVAMDAVKLVKETSNCKFEESVEVAICLNVKPKTKGERVRGTVVLPQGLGKKIKVAVFAEGDEAERAKEAGADYVDGEELAKRIEAGWLEFDAVVSTTRMMRVVAKLGRILGPKGLMPSPKVGTVSDDPARVVEELKKGKIEYRSDATGVIHTALGRASFNEEALLDNLKALLRSLIEVKPSTVKGRYIKGISLCSSMGPGIGVNVQKALEIL</sequence>
<dbReference type="FunFam" id="3.40.50.790:FF:000001">
    <property type="entry name" value="50S ribosomal protein L1"/>
    <property type="match status" value="1"/>
</dbReference>
<keyword evidence="9" id="KW-0820">tRNA-binding</keyword>
<keyword evidence="6 9" id="KW-0689">Ribosomal protein</keyword>
<dbReference type="PROSITE" id="PS01199">
    <property type="entry name" value="RIBOSOMAL_L1"/>
    <property type="match status" value="1"/>
</dbReference>
<comment type="function">
    <text evidence="9">Binds directly to 23S rRNA. The L1 stalk is quite mobile in the ribosome, and is involved in E site tRNA release.</text>
</comment>
<comment type="similarity">
    <text evidence="1 9 10">Belongs to the universal ribosomal protein uL1 family.</text>
</comment>
<dbReference type="Gene3D" id="3.40.50.790">
    <property type="match status" value="1"/>
</dbReference>
<dbReference type="InterPro" id="IPR023674">
    <property type="entry name" value="Ribosomal_uL1-like"/>
</dbReference>
<keyword evidence="7 9" id="KW-0687">Ribonucleoprotein</keyword>
<dbReference type="PANTHER" id="PTHR36427">
    <property type="entry name" value="54S RIBOSOMAL PROTEIN L1, MITOCHONDRIAL"/>
    <property type="match status" value="1"/>
</dbReference>
<evidence type="ECO:0000313" key="11">
    <source>
        <dbReference type="EMBL" id="TET93960.1"/>
    </source>
</evidence>
<keyword evidence="2 9" id="KW-0678">Repressor</keyword>
<comment type="function">
    <text evidence="9">Protein L1 is also a translational repressor protein, it controls the translation of the L11 operon by binding to its mRNA.</text>
</comment>
<dbReference type="InterPro" id="IPR016095">
    <property type="entry name" value="Ribosomal_uL1_3-a/b-sand"/>
</dbReference>
<dbReference type="GO" id="GO:0000049">
    <property type="term" value="F:tRNA binding"/>
    <property type="evidence" value="ECO:0007669"/>
    <property type="project" value="UniProtKB-KW"/>
</dbReference>
<dbReference type="GO" id="GO:0006412">
    <property type="term" value="P:translation"/>
    <property type="evidence" value="ECO:0007669"/>
    <property type="project" value="UniProtKB-UniRule"/>
</dbReference>
<accession>A0A523YR44</accession>
<protein>
    <recommendedName>
        <fullName evidence="8 9">Large ribosomal subunit protein uL1</fullName>
    </recommendedName>
</protein>
<keyword evidence="4 9" id="KW-0810">Translation regulation</keyword>
<evidence type="ECO:0000256" key="2">
    <source>
        <dbReference type="ARBA" id="ARBA00022491"/>
    </source>
</evidence>
<organism evidence="11 12">
    <name type="scientific">Aerophobetes bacterium</name>
    <dbReference type="NCBI Taxonomy" id="2030807"/>
    <lineage>
        <taxon>Bacteria</taxon>
        <taxon>Candidatus Aerophobota</taxon>
    </lineage>
</organism>
<evidence type="ECO:0000256" key="9">
    <source>
        <dbReference type="HAMAP-Rule" id="MF_01318"/>
    </source>
</evidence>
<dbReference type="GO" id="GO:0006417">
    <property type="term" value="P:regulation of translation"/>
    <property type="evidence" value="ECO:0007669"/>
    <property type="project" value="UniProtKB-KW"/>
</dbReference>
<dbReference type="GO" id="GO:0015934">
    <property type="term" value="C:large ribosomal subunit"/>
    <property type="evidence" value="ECO:0007669"/>
    <property type="project" value="InterPro"/>
</dbReference>
<dbReference type="Gene3D" id="3.30.190.20">
    <property type="match status" value="1"/>
</dbReference>
<dbReference type="SUPFAM" id="SSF56808">
    <property type="entry name" value="Ribosomal protein L1"/>
    <property type="match status" value="1"/>
</dbReference>
<dbReference type="InterPro" id="IPR028364">
    <property type="entry name" value="Ribosomal_uL1/biogenesis"/>
</dbReference>
<evidence type="ECO:0000256" key="10">
    <source>
        <dbReference type="RuleBase" id="RU000659"/>
    </source>
</evidence>
<evidence type="ECO:0000256" key="7">
    <source>
        <dbReference type="ARBA" id="ARBA00023274"/>
    </source>
</evidence>
<evidence type="ECO:0000256" key="8">
    <source>
        <dbReference type="ARBA" id="ARBA00035241"/>
    </source>
</evidence>
<dbReference type="PIRSF" id="PIRSF002155">
    <property type="entry name" value="Ribosomal_L1"/>
    <property type="match status" value="1"/>
</dbReference>
<dbReference type="InterPro" id="IPR005878">
    <property type="entry name" value="Ribosom_uL1_bac-type"/>
</dbReference>
<dbReference type="GO" id="GO:0019843">
    <property type="term" value="F:rRNA binding"/>
    <property type="evidence" value="ECO:0007669"/>
    <property type="project" value="UniProtKB-UniRule"/>
</dbReference>
<evidence type="ECO:0000256" key="5">
    <source>
        <dbReference type="ARBA" id="ARBA00022884"/>
    </source>
</evidence>
<evidence type="ECO:0000256" key="4">
    <source>
        <dbReference type="ARBA" id="ARBA00022845"/>
    </source>
</evidence>
<dbReference type="HAMAP" id="MF_01318_B">
    <property type="entry name" value="Ribosomal_uL1_B"/>
    <property type="match status" value="1"/>
</dbReference>
<keyword evidence="5 9" id="KW-0694">RNA-binding</keyword>
<reference evidence="11 12" key="1">
    <citation type="submission" date="2019-03" db="EMBL/GenBank/DDBJ databases">
        <title>Metabolic potential of uncultured bacteria and archaea associated with petroleum seepage in deep-sea sediments.</title>
        <authorList>
            <person name="Dong X."/>
            <person name="Hubert C."/>
        </authorList>
    </citation>
    <scope>NUCLEOTIDE SEQUENCE [LARGE SCALE GENOMIC DNA]</scope>
    <source>
        <strain evidence="11">E29_bin28</strain>
    </source>
</reference>
<dbReference type="InterPro" id="IPR023673">
    <property type="entry name" value="Ribosomal_uL1_CS"/>
</dbReference>